<accession>A0A0G4HU65</accession>
<evidence type="ECO:0000313" key="1">
    <source>
        <dbReference type="EMBL" id="CEM47927.1"/>
    </source>
</evidence>
<dbReference type="GO" id="GO:0003676">
    <property type="term" value="F:nucleic acid binding"/>
    <property type="evidence" value="ECO:0007669"/>
    <property type="project" value="InterPro"/>
</dbReference>
<dbReference type="InterPro" id="IPR036397">
    <property type="entry name" value="RNaseH_sf"/>
</dbReference>
<sequence length="623" mass="70235">MQMTPALADLHTLDKLNALFPPLLDPLCPPPPDPENCIPWAEQAVPNEEDIRSAIRHTAKETIPGHTGRRIERFQDLAQHYYIYLLLPLFTDIALNTCPEDLFDIFCLTILAALLKPQGGIRPVGIGDTHRTLFGKAQLIRWGTTNACKAVGPLQFSMWPSGVENYVHTIWFAYERLLQEAITRLDELYPGATEYTLEMLSKADFPFVLLTDARNFFHCVLPCTALEAMIQRAPGVLVDGDLRTLADHLNGTPALSTVFVEAKCVFKTGSTERPRAAIALHWGKGHALNTSFTLPGSAKNTVFYERALTFGAIWAIYQHHSTHLLTSLEIIINHPLLITLHNTDGPCWDRDEWKNRSQQALPNADLLRHLYRLLTYLCDHSPTPVTISTIQHSTHTYRTADWAEGRALAKEAVKQQLEMTHTLPPNTREPLKFLKDTFLVSILPENPSRRHPPNLSEVTDTPTWTLEGKLQQTFTRWTHAFYYLNTLERLQRTGTVGTPLWREAQCIATRLLALASKGANAHIAALPLNQYKLTRWARSVQWEIVHRRVMGLPLSHVEVLGDAADPKHTCPTRKEAEPTADEIAEKEQLLTHLGSLIPLNEAGACIPPEDANRLREMVHDLRL</sequence>
<dbReference type="VEuPathDB" id="CryptoDB:Cvel_8584"/>
<organism evidence="1">
    <name type="scientific">Chromera velia CCMP2878</name>
    <dbReference type="NCBI Taxonomy" id="1169474"/>
    <lineage>
        <taxon>Eukaryota</taxon>
        <taxon>Sar</taxon>
        <taxon>Alveolata</taxon>
        <taxon>Colpodellida</taxon>
        <taxon>Chromeraceae</taxon>
        <taxon>Chromera</taxon>
    </lineage>
</organism>
<name>A0A0G4HU65_9ALVE</name>
<proteinExistence type="predicted"/>
<reference evidence="1" key="1">
    <citation type="submission" date="2014-11" db="EMBL/GenBank/DDBJ databases">
        <authorList>
            <person name="Otto D Thomas"/>
            <person name="Naeem Raeece"/>
        </authorList>
    </citation>
    <scope>NUCLEOTIDE SEQUENCE</scope>
</reference>
<gene>
    <name evidence="1" type="ORF">Cvel_8584</name>
</gene>
<dbReference type="AlphaFoldDB" id="A0A0G4HU65"/>
<dbReference type="EMBL" id="CDMZ01003883">
    <property type="protein sequence ID" value="CEM47927.1"/>
    <property type="molecule type" value="Genomic_DNA"/>
</dbReference>
<dbReference type="Gene3D" id="3.30.420.10">
    <property type="entry name" value="Ribonuclease H-like superfamily/Ribonuclease H"/>
    <property type="match status" value="1"/>
</dbReference>
<protein>
    <submittedName>
        <fullName evidence="1">Uncharacterized protein</fullName>
    </submittedName>
</protein>